<keyword evidence="3" id="KW-0597">Phosphoprotein</keyword>
<dbReference type="InterPro" id="IPR045851">
    <property type="entry name" value="AMP-bd_C_sf"/>
</dbReference>
<dbReference type="Gene3D" id="3.30.559.30">
    <property type="entry name" value="Nonribosomal peptide synthetase, condensation domain"/>
    <property type="match status" value="4"/>
</dbReference>
<dbReference type="InterPro" id="IPR000873">
    <property type="entry name" value="AMP-dep_synth/lig_dom"/>
</dbReference>
<keyword evidence="4" id="KW-1133">Transmembrane helix</keyword>
<dbReference type="SUPFAM" id="SSF56801">
    <property type="entry name" value="Acetyl-CoA synthetase-like"/>
    <property type="match status" value="3"/>
</dbReference>
<dbReference type="GO" id="GO:0043041">
    <property type="term" value="P:amino acid activation for nonribosomal peptide biosynthetic process"/>
    <property type="evidence" value="ECO:0007669"/>
    <property type="project" value="TreeGrafter"/>
</dbReference>
<dbReference type="SUPFAM" id="SSF52777">
    <property type="entry name" value="CoA-dependent acyltransferases"/>
    <property type="match status" value="8"/>
</dbReference>
<dbReference type="NCBIfam" id="NF003417">
    <property type="entry name" value="PRK04813.1"/>
    <property type="match status" value="3"/>
</dbReference>
<reference evidence="6" key="1">
    <citation type="journal article" date="2013" name="PLoS ONE">
        <title>Metagenomic insights into the carbohydrate-active enzymes carried by the microorganisms adhering to solid digesta in the rumen of cows.</title>
        <authorList>
            <person name="Wang L."/>
            <person name="Hatem A."/>
            <person name="Catalyurek U.V."/>
            <person name="Morrison M."/>
            <person name="Yu Z."/>
        </authorList>
    </citation>
    <scope>NUCLEOTIDE SEQUENCE</scope>
</reference>
<dbReference type="InterPro" id="IPR020806">
    <property type="entry name" value="PKS_PP-bd"/>
</dbReference>
<keyword evidence="4" id="KW-0472">Membrane</keyword>
<dbReference type="GO" id="GO:0031177">
    <property type="term" value="F:phosphopantetheine binding"/>
    <property type="evidence" value="ECO:0007669"/>
    <property type="project" value="InterPro"/>
</dbReference>
<dbReference type="GO" id="GO:0005737">
    <property type="term" value="C:cytoplasm"/>
    <property type="evidence" value="ECO:0007669"/>
    <property type="project" value="TreeGrafter"/>
</dbReference>
<dbReference type="CDD" id="cd05930">
    <property type="entry name" value="A_NRPS"/>
    <property type="match status" value="2"/>
</dbReference>
<evidence type="ECO:0000256" key="1">
    <source>
        <dbReference type="ARBA" id="ARBA00001957"/>
    </source>
</evidence>
<dbReference type="FunFam" id="3.40.50.980:FF:000001">
    <property type="entry name" value="Non-ribosomal peptide synthetase"/>
    <property type="match status" value="1"/>
</dbReference>
<keyword evidence="4" id="KW-0812">Transmembrane</keyword>
<dbReference type="GO" id="GO:0044550">
    <property type="term" value="P:secondary metabolite biosynthetic process"/>
    <property type="evidence" value="ECO:0007669"/>
    <property type="project" value="TreeGrafter"/>
</dbReference>
<name>W0FQZ3_9BACT</name>
<evidence type="ECO:0000259" key="5">
    <source>
        <dbReference type="PROSITE" id="PS50075"/>
    </source>
</evidence>
<sequence length="3419" mass="383686">MKLIETILKRSQEIPDVIAVSDCCGTEISYAGLAEISGRVYRYLKDRGIGREDFVNVLLPRGADPFAAVIGVWRAGAGVVVLEEGYPPERIEYIQKDCGCGLILDSVVWEEILDMEPLEGYEEVDAHDAAFAVYTSGSTGNPKGVLHEFGNIDWIIESFRHVITIFGLIAPLNFVASMIANIMVLYDGGTLYVFPYSVVKNPSSLVECFVRNQIAEAFAAPSIYPLFRKIPTLRYLVVSSEPAYGIWSEDPQLTVENYYAMSESGFIVTTMKLDFPNEIAPIGQPQFDLTITLRDEAGEPVPDGEEGEICFPCPYVRGYIRLPEQTSKAFRNGEFHTGDLGRRLPDGNYVVLGRLDDMVKINGNRVEPGEIENAVRHVTGLRDVMAKAFSEGESASVVVYYTGDEILEDEDKVRAELMERLPYYMIPSCFVHLDQFPRTQSGKLSRRLLPKPEFGASHRNYVAPANPVEEKLCACMAEALKLPRFSAEDDFYALGGGSVNSIAVIGACDLPGLDIGMIFQGRTPRRIAALYLESVSEKEAHSFTEEELRGPCPLTRTQLGIYLEAERRKGEAVYNNPILLRFSADPDVKKLHASVLTAFRAHPGLFARITEDAAGMPAMVYHPEEAEGDFCSIMSVTQEEFDRLRQGLVRPFQLDTDRLFRVEIYQTEEAVYLFMDVHHVIYDGTSAHILFEDMTRAFRMEEVPKEDYTAYHASLEEIALRKGTGYQQAKEWYLEHFRETEEVSLPEGDRQEEEVSHGELTVPLEVGAEEFRSFCGAHSVSENVAATAAFGILLSAYTGSETPAFTTVYNGRRDLRTARTVSMFVRTLPVLCRIGKDRRVEDYLAEVKEQLLGCMANDIYSFAELSAETAYTNDISFVWQDQMHVVPDFGLQGVTKEAVAFQATGEALSAELRVQEGRLMLELEYHANRYSEAFLSRFAACYDRILRGLMEEKVLSEIPLLSARERDEILQLSKGEELSYDRDETWIGLFRTWVERGSERTAVTDTAGSYTYGELDRVSDSVAAFLLDRGVQENTFVAVRMGRTRAFVAAVLGIQKAGAAYLPIDEDYPQERVDYMLEDSGAEVLLTEETVKQAVTAFPDAVPVCRATPAHLAYMIYTSGSTGKPKGVMTSHRAMMNFICFIRSRWGLGAESRITCHSNFAFDASVEDLFPVLTTGGTLFIVPEGARHDIHEMREFIRKNGITGGCYSTRFGQLLALDSPLDTDYICLGGEAMTSVPLCSGKIYNTYGPTEFTVDAAYFELEPDRTYDPIPIGRPLTNCHAFVLDGRGQLLPRGLTGELCLAGPQIAEGYWQRPELTAERFTDCPFLPGEKMYHTGDLARWDAEGQLEYHGRMDSQVKLRGFRIELGEIEARAAQFSGIRNSAAEVRNDTLVLYYTASEEIDRSALRAFLAETLTDYMVPGIYMALSEMPMTPNGKVDRKALPAPVIESSGDFVPPEGETESAVAGIMQRLLGMESEISATDSFFELGGDSIKAIRLSSLLRDRGILVPVADILREKTVRGIALAVRDEEVRISQEPYTGSVEDTPIVTFFKDLELPNPGYYNQTQLLCLKEGTKREPLQKAWDAVTLQHDMLRAVVKEEKLFVREAGTVIPMEEYSAATEAEITELCRDVQSHISMDEALVRAALIHGKENDYFYIAAHHLVMDGVSWRILLSDLENAYDQALRGGKIVLPGKTNTYADYANAVRRYRDSYRLGLELPYWKAVHEKLRELPLSEGKDYSRSFREVRAELNPEETKKLLRTDLETAHLEINDVLLTALARSCRRVLGSSITALQLEGHGREELGEALALDRTVGWFTSIYPVVFDGLDGDICHDLMAVKEVLHRVPNKGVGYNILRYGRGEKDSDAENPLLDPGECMVPTVSFNYLGEMDEEPGGTAGLFRKTDIDTGKDIAAENTEGSELNINCLVWSGRFYLRLEYDGARYDEEKARAFSEGILEEIREITDYLQQGPALPVAPSDLGEKEWSREEFDAVIRSFAGRGERVERIYPLLPMQEAMLLKHLAEPESTAYRLVSIFEMDVCPTEQQLRNALDRLGEKHEVLRTAILHKNVSVPRQAIIDRKLGLSMVDLSASEDPEEAVKKLRKELLEKGFDLEEAPLFGLVLAKIDENRSFLLTVEHHIIVDGWCTPVYLRDLNRYLTEEITGSRRSEGVIRKGRYENSVRKLLQKDEAAALKYWSELLSDYETRAEIPSFGEVPEAERSLTGEKRIVMDPGVTEHFQELCSEAGATISNGVELAWGLVLGTCSRMEDAVFAKVVSGRDNVEEDVSDVVGLYINSVPVRVRWNSETTAREALSALQKQAAESNPYDFCPLSRIQQQTVLGSELLQNVLAFENYSSGSSAPEQKGILRPYFIREEHFDVINPVSYVEDGRLILGISFDTALFRDQEIEDVLELFRLLVEQMVLAPDRPLALLNRLSEEKKEEVLLLSQGEKLDYDREQTWLDLFRTQVEERPESIAVTDSEGSLTYRELDAVSNRVAAFLLDKGIRENSFVAVKMGREKEFVAAVMGIQKAGAAYVPIDADYPQDRIDYILEDSRAEILLTKESVEQAAASFGDAAPVCRATPSHLAYMIYTSGSTGKPKGVMITHGAMLNFIHSVRTHWGLRSDSRIACHPNFSFDASVEALYPVLTLGGNLFIVPEASRRDIRLMKKYLSENRISGGNFSTRFGQLLASEEPVDMDYICMGGEAMTSVPKCRGRVINAYGPTEFTVIASYLAVDPDRNYDMIPIGRPICNSHTFVLDSHGNLLPKGMVGELCLAGPQIAEGYWQRPELTAEKFTDCPFLPGQKMYHTGDLARWNQEGLLEYRGRMDFQVKLRGFRIELGEIEARAGQYEGIRNAAAEVRRDSIVLYYTAEETVDTENLKAFLAETLADYMVPGIYMQLDAMPMTPNGKVNRRSLPDPDITLMRKPYTAPRNEIEQKLCDAFAAVLGLEKGDIGIHDDFFLLGGDSIRCMKLVSALRMENLSIADIYRGKTPAGIGALLSDAPSEEINEEEARSMAIPATDGQISMLDYQFLRVNSVMYNLPMLYRLDESLADEDVESAIRAVIQNHPALATVIEPDENGVFVQRYRPELLPEICWEDIPADRLHEVTDTLVQPFTDFHKPFFRVRLLRSGKMRYMFMDMHHMISDGYSIGVLMENFILALKGEPLPEDHYYSYLLSESRIKQTQVYQEAKDYFQNLLAGTDWCNVPLPDYESRNTDEAEELICLAVSVDEMAAASGRRKVSPNVICLTAGLLAMREYSRRQDVLINWIDHNRGQARYENTVGMLFKIFPVAVHMDEYDSVDALISEVQRQTEEDFVHSACDYMEMTEVPLEDSLEINYLEALEEREDNGELWEVKLPDNSNAIGGRVGMYITAIEGTLFVSCSYQKKLYAPGSMSEFLGLFKKKLCSIVLGEDGNETD</sequence>
<evidence type="ECO:0000256" key="3">
    <source>
        <dbReference type="ARBA" id="ARBA00022553"/>
    </source>
</evidence>
<dbReference type="Gene3D" id="3.40.50.12780">
    <property type="entry name" value="N-terminal domain of ligase-like"/>
    <property type="match status" value="2"/>
</dbReference>
<dbReference type="InterPro" id="IPR010060">
    <property type="entry name" value="NRPS_synth"/>
</dbReference>
<dbReference type="Gene3D" id="3.40.50.980">
    <property type="match status" value="2"/>
</dbReference>
<dbReference type="SMART" id="SM00823">
    <property type="entry name" value="PKS_PP"/>
    <property type="match status" value="2"/>
</dbReference>
<dbReference type="InterPro" id="IPR020845">
    <property type="entry name" value="AMP-binding_CS"/>
</dbReference>
<dbReference type="InterPro" id="IPR036736">
    <property type="entry name" value="ACP-like_sf"/>
</dbReference>
<evidence type="ECO:0000256" key="4">
    <source>
        <dbReference type="SAM" id="Phobius"/>
    </source>
</evidence>
<dbReference type="NCBIfam" id="TIGR01733">
    <property type="entry name" value="AA-adenyl-dom"/>
    <property type="match status" value="2"/>
</dbReference>
<dbReference type="GO" id="GO:0003824">
    <property type="term" value="F:catalytic activity"/>
    <property type="evidence" value="ECO:0007669"/>
    <property type="project" value="InterPro"/>
</dbReference>
<feature type="domain" description="Carrier" evidence="5">
    <location>
        <begin position="2929"/>
        <end position="3006"/>
    </location>
</feature>
<dbReference type="InterPro" id="IPR042099">
    <property type="entry name" value="ANL_N_sf"/>
</dbReference>
<feature type="domain" description="Carrier" evidence="5">
    <location>
        <begin position="1455"/>
        <end position="1530"/>
    </location>
</feature>
<protein>
    <submittedName>
        <fullName evidence="6">Phenylalanine racemase</fullName>
    </submittedName>
</protein>
<proteinExistence type="predicted"/>
<dbReference type="Pfam" id="PF00668">
    <property type="entry name" value="Condensation"/>
    <property type="match status" value="4"/>
</dbReference>
<dbReference type="InterPro" id="IPR009081">
    <property type="entry name" value="PP-bd_ACP"/>
</dbReference>
<evidence type="ECO:0000313" key="6">
    <source>
        <dbReference type="EMBL" id="AHF25277.1"/>
    </source>
</evidence>
<dbReference type="PROSITE" id="PS00455">
    <property type="entry name" value="AMP_BINDING"/>
    <property type="match status" value="2"/>
</dbReference>
<dbReference type="PROSITE" id="PS00012">
    <property type="entry name" value="PHOSPHOPANTETHEINE"/>
    <property type="match status" value="2"/>
</dbReference>
<dbReference type="Pfam" id="PF00501">
    <property type="entry name" value="AMP-binding"/>
    <property type="match status" value="3"/>
</dbReference>
<dbReference type="InterPro" id="IPR023213">
    <property type="entry name" value="CAT-like_dom_sf"/>
</dbReference>
<dbReference type="Gene3D" id="3.30.300.30">
    <property type="match status" value="3"/>
</dbReference>
<dbReference type="InterPro" id="IPR010071">
    <property type="entry name" value="AA_adenyl_dom"/>
</dbReference>
<organism evidence="6">
    <name type="scientific">uncultured bacterium Contig178</name>
    <dbReference type="NCBI Taxonomy" id="1393517"/>
    <lineage>
        <taxon>Bacteria</taxon>
        <taxon>environmental samples</taxon>
    </lineage>
</organism>
<dbReference type="Gene3D" id="1.10.1200.10">
    <property type="entry name" value="ACP-like"/>
    <property type="match status" value="3"/>
</dbReference>
<accession>W0FQZ3</accession>
<dbReference type="EMBL" id="KC246827">
    <property type="protein sequence ID" value="AHF25277.1"/>
    <property type="molecule type" value="Genomic_DNA"/>
</dbReference>
<dbReference type="Gene3D" id="3.30.559.10">
    <property type="entry name" value="Chloramphenicol acetyltransferase-like domain"/>
    <property type="match status" value="4"/>
</dbReference>
<dbReference type="PANTHER" id="PTHR45527">
    <property type="entry name" value="NONRIBOSOMAL PEPTIDE SYNTHETASE"/>
    <property type="match status" value="1"/>
</dbReference>
<dbReference type="InterPro" id="IPR001242">
    <property type="entry name" value="Condensation_dom"/>
</dbReference>
<evidence type="ECO:0000256" key="2">
    <source>
        <dbReference type="ARBA" id="ARBA00022450"/>
    </source>
</evidence>
<keyword evidence="2" id="KW-0596">Phosphopantetheine</keyword>
<dbReference type="PANTHER" id="PTHR45527:SF1">
    <property type="entry name" value="FATTY ACID SYNTHASE"/>
    <property type="match status" value="1"/>
</dbReference>
<dbReference type="PROSITE" id="PS50075">
    <property type="entry name" value="CARRIER"/>
    <property type="match status" value="2"/>
</dbReference>
<dbReference type="InterPro" id="IPR006162">
    <property type="entry name" value="Ppantetheine_attach_site"/>
</dbReference>
<dbReference type="Pfam" id="PF00550">
    <property type="entry name" value="PP-binding"/>
    <property type="match status" value="2"/>
</dbReference>
<comment type="cofactor">
    <cofactor evidence="1">
        <name>pantetheine 4'-phosphate</name>
        <dbReference type="ChEBI" id="CHEBI:47942"/>
    </cofactor>
</comment>
<dbReference type="SUPFAM" id="SSF47336">
    <property type="entry name" value="ACP-like"/>
    <property type="match status" value="3"/>
</dbReference>
<dbReference type="NCBIfam" id="TIGR01720">
    <property type="entry name" value="NRPS-para261"/>
    <property type="match status" value="1"/>
</dbReference>
<dbReference type="Gene3D" id="2.30.38.10">
    <property type="entry name" value="Luciferase, Domain 3"/>
    <property type="match status" value="1"/>
</dbReference>
<feature type="transmembrane region" description="Helical" evidence="4">
    <location>
        <begin position="162"/>
        <end position="186"/>
    </location>
</feature>